<dbReference type="Pfam" id="PF01627">
    <property type="entry name" value="Hpt"/>
    <property type="match status" value="1"/>
</dbReference>
<evidence type="ECO:0000256" key="4">
    <source>
        <dbReference type="ARBA" id="ARBA00022679"/>
    </source>
</evidence>
<dbReference type="Gene3D" id="2.30.30.40">
    <property type="entry name" value="SH3 Domains"/>
    <property type="match status" value="1"/>
</dbReference>
<feature type="domain" description="Histidine kinase" evidence="8">
    <location>
        <begin position="231"/>
        <end position="470"/>
    </location>
</feature>
<dbReference type="PRINTS" id="PR00344">
    <property type="entry name" value="BCTRLSENSOR"/>
</dbReference>
<dbReference type="InterPro" id="IPR002545">
    <property type="entry name" value="CheW-lke_dom"/>
</dbReference>
<evidence type="ECO:0000259" key="8">
    <source>
        <dbReference type="PROSITE" id="PS50109"/>
    </source>
</evidence>
<dbReference type="PROSITE" id="PS50894">
    <property type="entry name" value="HPT"/>
    <property type="match status" value="1"/>
</dbReference>
<dbReference type="PANTHER" id="PTHR43395">
    <property type="entry name" value="SENSOR HISTIDINE KINASE CHEA"/>
    <property type="match status" value="1"/>
</dbReference>
<dbReference type="Gene3D" id="1.10.287.560">
    <property type="entry name" value="Histidine kinase CheA-like, homodimeric domain"/>
    <property type="match status" value="1"/>
</dbReference>
<dbReference type="EC" id="2.7.13.3" evidence="2"/>
<gene>
    <name evidence="12" type="ORF">U14_03627</name>
</gene>
<dbReference type="SMART" id="SM00073">
    <property type="entry name" value="HPT"/>
    <property type="match status" value="1"/>
</dbReference>
<evidence type="ECO:0000256" key="5">
    <source>
        <dbReference type="ARBA" id="ARBA00022777"/>
    </source>
</evidence>
<dbReference type="SMART" id="SM00448">
    <property type="entry name" value="REC"/>
    <property type="match status" value="1"/>
</dbReference>
<evidence type="ECO:0000256" key="2">
    <source>
        <dbReference type="ARBA" id="ARBA00012438"/>
    </source>
</evidence>
<evidence type="ECO:0000313" key="13">
    <source>
        <dbReference type="Proteomes" id="UP000030700"/>
    </source>
</evidence>
<reference evidence="12" key="1">
    <citation type="journal article" date="2015" name="PeerJ">
        <title>First genomic representation of candidate bacterial phylum KSB3 points to enhanced environmental sensing as a trigger of wastewater bulking.</title>
        <authorList>
            <person name="Sekiguchi Y."/>
            <person name="Ohashi A."/>
            <person name="Parks D.H."/>
            <person name="Yamauchi T."/>
            <person name="Tyson G.W."/>
            <person name="Hugenholtz P."/>
        </authorList>
    </citation>
    <scope>NUCLEOTIDE SEQUENCE [LARGE SCALE GENOMIC DNA]</scope>
</reference>
<dbReference type="GO" id="GO:0005737">
    <property type="term" value="C:cytoplasm"/>
    <property type="evidence" value="ECO:0007669"/>
    <property type="project" value="InterPro"/>
</dbReference>
<feature type="modified residue" description="4-aspartylphosphate" evidence="7">
    <location>
        <position position="698"/>
    </location>
</feature>
<dbReference type="GO" id="GO:0006935">
    <property type="term" value="P:chemotaxis"/>
    <property type="evidence" value="ECO:0007669"/>
    <property type="project" value="InterPro"/>
</dbReference>
<evidence type="ECO:0000259" key="11">
    <source>
        <dbReference type="PROSITE" id="PS50894"/>
    </source>
</evidence>
<dbReference type="HOGENOM" id="CLU_000650_2_1_0"/>
<dbReference type="PANTHER" id="PTHR43395:SF1">
    <property type="entry name" value="CHEMOTAXIS PROTEIN CHEA"/>
    <property type="match status" value="1"/>
</dbReference>
<evidence type="ECO:0000259" key="10">
    <source>
        <dbReference type="PROSITE" id="PS50851"/>
    </source>
</evidence>
<dbReference type="SUPFAM" id="SSF50341">
    <property type="entry name" value="CheW-like"/>
    <property type="match status" value="1"/>
</dbReference>
<dbReference type="SMART" id="SM00260">
    <property type="entry name" value="CheW"/>
    <property type="match status" value="1"/>
</dbReference>
<dbReference type="STRING" id="1499966.U14_03627"/>
<dbReference type="InterPro" id="IPR011006">
    <property type="entry name" value="CheY-like_superfamily"/>
</dbReference>
<dbReference type="FunFam" id="3.30.565.10:FF:000016">
    <property type="entry name" value="Chemotaxis protein CheA, putative"/>
    <property type="match status" value="1"/>
</dbReference>
<dbReference type="CDD" id="cd00088">
    <property type="entry name" value="HPT"/>
    <property type="match status" value="1"/>
</dbReference>
<keyword evidence="3 7" id="KW-0597">Phosphoprotein</keyword>
<feature type="domain" description="Response regulatory" evidence="9">
    <location>
        <begin position="649"/>
        <end position="765"/>
    </location>
</feature>
<dbReference type="SMART" id="SM00387">
    <property type="entry name" value="HATPase_c"/>
    <property type="match status" value="1"/>
</dbReference>
<dbReference type="AlphaFoldDB" id="A0A081BPR0"/>
<name>A0A081BPR0_9BACT</name>
<dbReference type="InterPro" id="IPR037006">
    <property type="entry name" value="CheA-like_homodim_sf"/>
</dbReference>
<evidence type="ECO:0000256" key="3">
    <source>
        <dbReference type="ARBA" id="ARBA00022553"/>
    </source>
</evidence>
<dbReference type="SMART" id="SM01231">
    <property type="entry name" value="H-kinase_dim"/>
    <property type="match status" value="1"/>
</dbReference>
<dbReference type="Pfam" id="PF02518">
    <property type="entry name" value="HATPase_c"/>
    <property type="match status" value="1"/>
</dbReference>
<dbReference type="InterPro" id="IPR051315">
    <property type="entry name" value="Bact_Chemotaxis_CheA"/>
</dbReference>
<dbReference type="SUPFAM" id="SSF47226">
    <property type="entry name" value="Histidine-containing phosphotransfer domain, HPT domain"/>
    <property type="match status" value="1"/>
</dbReference>
<dbReference type="PROSITE" id="PS50110">
    <property type="entry name" value="RESPONSE_REGULATORY"/>
    <property type="match status" value="1"/>
</dbReference>
<feature type="domain" description="HPt" evidence="11">
    <location>
        <begin position="2"/>
        <end position="107"/>
    </location>
</feature>
<organism evidence="12">
    <name type="scientific">Candidatus Moduliflexus flocculans</name>
    <dbReference type="NCBI Taxonomy" id="1499966"/>
    <lineage>
        <taxon>Bacteria</taxon>
        <taxon>Candidatus Moduliflexota</taxon>
        <taxon>Candidatus Moduliflexia</taxon>
        <taxon>Candidatus Moduliflexales</taxon>
        <taxon>Candidatus Moduliflexaceae</taxon>
    </lineage>
</organism>
<feature type="domain" description="CheW-like" evidence="10">
    <location>
        <begin position="472"/>
        <end position="618"/>
    </location>
</feature>
<dbReference type="InterPro" id="IPR004358">
    <property type="entry name" value="Sig_transdc_His_kin-like_C"/>
</dbReference>
<dbReference type="Gene3D" id="3.40.50.2300">
    <property type="match status" value="1"/>
</dbReference>
<feature type="modified residue" description="Phosphohistidine" evidence="6">
    <location>
        <position position="50"/>
    </location>
</feature>
<dbReference type="EMBL" id="DF820458">
    <property type="protein sequence ID" value="GAK52376.1"/>
    <property type="molecule type" value="Genomic_DNA"/>
</dbReference>
<dbReference type="InterPro" id="IPR036890">
    <property type="entry name" value="HATPase_C_sf"/>
</dbReference>
<dbReference type="Gene3D" id="3.30.565.10">
    <property type="entry name" value="Histidine kinase-like ATPase, C-terminal domain"/>
    <property type="match status" value="1"/>
</dbReference>
<dbReference type="PROSITE" id="PS50109">
    <property type="entry name" value="HIS_KIN"/>
    <property type="match status" value="1"/>
</dbReference>
<dbReference type="InterPro" id="IPR008207">
    <property type="entry name" value="Sig_transdc_His_kin_Hpt_dom"/>
</dbReference>
<dbReference type="InterPro" id="IPR001789">
    <property type="entry name" value="Sig_transdc_resp-reg_receiver"/>
</dbReference>
<dbReference type="GO" id="GO:0000155">
    <property type="term" value="F:phosphorelay sensor kinase activity"/>
    <property type="evidence" value="ECO:0007669"/>
    <property type="project" value="InterPro"/>
</dbReference>
<dbReference type="Pfam" id="PF00072">
    <property type="entry name" value="Response_reg"/>
    <property type="match status" value="1"/>
</dbReference>
<evidence type="ECO:0000256" key="1">
    <source>
        <dbReference type="ARBA" id="ARBA00000085"/>
    </source>
</evidence>
<sequence length="769" mass="86521">MATMNREFFLTQYRDEVNDHIRRITERLFQLEDHPGNPDQLLEEIFRIAHTLKGSSRMMGYHDVSTLAHKMEDLLVEIRDGHLELVANVTDLLFYCLDTINYLVEGVVKNVKRSADLEQFSQLFADVIAGKEIEVPHLQAQLSKTQPPEQPAAVVSSTPTVKASPVEEVEEQQYIRIHTGDLDAILNLVGELIINQHRYEGQWSAYAAILDLLRAHRQQIAELRQLAQHENADSKMRQMAEAFEQVNSALVQEAKTLFKRARTDGQQMHLAINHLQEQVIDIRMVHAARIFALLPRLVRMTARKLGKKVDLRIEGEETRIDSRIIEEMRDPLIHLVQNAIHHGIEAPEKRKNYGKDPTGILTISARQEGNRIVIMVKDDGQGIQTTRIRDRALKEGLLSHRDMNTVSEQNLFELLFHPGFSTSETIDDIAGRGFGLDIVRQHVDRVQGEIEVRSHIGRGTEFLLKLPLTLTMMNALLVRLADDVFALPTVAIEKTFDVAPNEIDYIGKTPVIAYDNGLLPVIDLRHLLFAYPYSGQTPVEAEERNFVREVERQTVIVLQAEERRLGFLVDDLIEEREIVIKHLGPCLKRVKNVAGATTVRGEVVVILFVRDLIRSADTLLEGAAFLPPRAKKETRNVRESAASKRVVPRILLIDDSPNSRNVQRSILEEAGYEVLIAEDGAEGMEILKTSGIDAIITDVEMPNMDGIAFTKAMKADEAFRHLPVIIVSTKGSSPDRQHGLDAGASAYIAKGAFNEQTLLQAVDACLKAS</sequence>
<accession>A0A081BPR0</accession>
<dbReference type="PROSITE" id="PS50851">
    <property type="entry name" value="CHEW"/>
    <property type="match status" value="1"/>
</dbReference>
<comment type="catalytic activity">
    <reaction evidence="1">
        <text>ATP + protein L-histidine = ADP + protein N-phospho-L-histidine.</text>
        <dbReference type="EC" id="2.7.13.3"/>
    </reaction>
</comment>
<dbReference type="SUPFAM" id="SSF52172">
    <property type="entry name" value="CheY-like"/>
    <property type="match status" value="1"/>
</dbReference>
<evidence type="ECO:0000256" key="7">
    <source>
        <dbReference type="PROSITE-ProRule" id="PRU00169"/>
    </source>
</evidence>
<evidence type="ECO:0000313" key="12">
    <source>
        <dbReference type="EMBL" id="GAK52376.1"/>
    </source>
</evidence>
<dbReference type="SUPFAM" id="SSF55874">
    <property type="entry name" value="ATPase domain of HSP90 chaperone/DNA topoisomerase II/histidine kinase"/>
    <property type="match status" value="1"/>
</dbReference>
<protein>
    <recommendedName>
        <fullName evidence="2">histidine kinase</fullName>
        <ecNumber evidence="2">2.7.13.3</ecNumber>
    </recommendedName>
</protein>
<evidence type="ECO:0000259" key="9">
    <source>
        <dbReference type="PROSITE" id="PS50110"/>
    </source>
</evidence>
<dbReference type="InterPro" id="IPR005467">
    <property type="entry name" value="His_kinase_dom"/>
</dbReference>
<dbReference type="InterPro" id="IPR004105">
    <property type="entry name" value="CheA-like_dim"/>
</dbReference>
<keyword evidence="5 12" id="KW-0418">Kinase</keyword>
<dbReference type="Pfam" id="PF01584">
    <property type="entry name" value="CheW"/>
    <property type="match status" value="1"/>
</dbReference>
<keyword evidence="13" id="KW-1185">Reference proteome</keyword>
<dbReference type="InterPro" id="IPR003594">
    <property type="entry name" value="HATPase_dom"/>
</dbReference>
<dbReference type="InterPro" id="IPR036061">
    <property type="entry name" value="CheW-like_dom_sf"/>
</dbReference>
<dbReference type="Proteomes" id="UP000030700">
    <property type="component" value="Unassembled WGS sequence"/>
</dbReference>
<keyword evidence="4" id="KW-0808">Transferase</keyword>
<dbReference type="InterPro" id="IPR036641">
    <property type="entry name" value="HPT_dom_sf"/>
</dbReference>
<proteinExistence type="predicted"/>
<evidence type="ECO:0000256" key="6">
    <source>
        <dbReference type="PROSITE-ProRule" id="PRU00110"/>
    </source>
</evidence>
<dbReference type="Gene3D" id="1.20.120.160">
    <property type="entry name" value="HPT domain"/>
    <property type="match status" value="1"/>
</dbReference>